<name>A0AAD4FJH5_9PLEO</name>
<feature type="compositionally biased region" description="Basic and acidic residues" evidence="1">
    <location>
        <begin position="137"/>
        <end position="186"/>
    </location>
</feature>
<dbReference type="GO" id="GO:0045046">
    <property type="term" value="P:protein import into peroxisome membrane"/>
    <property type="evidence" value="ECO:0007669"/>
    <property type="project" value="TreeGrafter"/>
</dbReference>
<evidence type="ECO:0008006" key="4">
    <source>
        <dbReference type="Google" id="ProtNLM"/>
    </source>
</evidence>
<gene>
    <name evidence="2" type="ORF">G6011_08608</name>
</gene>
<dbReference type="GO" id="GO:0033328">
    <property type="term" value="F:peroxisome membrane targeting sequence binding"/>
    <property type="evidence" value="ECO:0007669"/>
    <property type="project" value="TreeGrafter"/>
</dbReference>
<feature type="compositionally biased region" description="Low complexity" evidence="1">
    <location>
        <begin position="189"/>
        <end position="204"/>
    </location>
</feature>
<protein>
    <recommendedName>
        <fullName evidence="4">Pex19-domain-containing protein</fullName>
    </recommendedName>
</protein>
<feature type="compositionally biased region" description="Low complexity" evidence="1">
    <location>
        <begin position="72"/>
        <end position="86"/>
    </location>
</feature>
<feature type="compositionally biased region" description="Basic and acidic residues" evidence="1">
    <location>
        <begin position="1"/>
        <end position="13"/>
    </location>
</feature>
<feature type="region of interest" description="Disordered" evidence="1">
    <location>
        <begin position="124"/>
        <end position="204"/>
    </location>
</feature>
<evidence type="ECO:0000313" key="3">
    <source>
        <dbReference type="Proteomes" id="UP001199106"/>
    </source>
</evidence>
<proteinExistence type="predicted"/>
<dbReference type="PANTHER" id="PTHR12774:SF2">
    <property type="entry name" value="PEROXISOMAL BIOGENESIS FACTOR 19"/>
    <property type="match status" value="1"/>
</dbReference>
<evidence type="ECO:0000256" key="1">
    <source>
        <dbReference type="SAM" id="MobiDB-lite"/>
    </source>
</evidence>
<reference evidence="2" key="1">
    <citation type="submission" date="2021-07" db="EMBL/GenBank/DDBJ databases">
        <title>Genome Resource of American Ginseng Black Spot Pathogen Alternaria panax.</title>
        <authorList>
            <person name="Qiu C."/>
            <person name="Wang W."/>
            <person name="Liu Z."/>
        </authorList>
    </citation>
    <scope>NUCLEOTIDE SEQUENCE</scope>
    <source>
        <strain evidence="2">BNCC115425</strain>
    </source>
</reference>
<dbReference type="InterPro" id="IPR006708">
    <property type="entry name" value="Pex19"/>
</dbReference>
<dbReference type="Proteomes" id="UP001199106">
    <property type="component" value="Unassembled WGS sequence"/>
</dbReference>
<dbReference type="PANTHER" id="PTHR12774">
    <property type="entry name" value="PEROXISOMAL BIOGENESIS FACTOR 19"/>
    <property type="match status" value="1"/>
</dbReference>
<comment type="caution">
    <text evidence="2">The sequence shown here is derived from an EMBL/GenBank/DDBJ whole genome shotgun (WGS) entry which is preliminary data.</text>
</comment>
<accession>A0AAD4FJH5</accession>
<evidence type="ECO:0000313" key="2">
    <source>
        <dbReference type="EMBL" id="KAG9190520.1"/>
    </source>
</evidence>
<keyword evidence="3" id="KW-1185">Reference proteome</keyword>
<feature type="compositionally biased region" description="Acidic residues" evidence="1">
    <location>
        <begin position="29"/>
        <end position="44"/>
    </location>
</feature>
<dbReference type="Pfam" id="PF04614">
    <property type="entry name" value="Pex19"/>
    <property type="match status" value="1"/>
</dbReference>
<organism evidence="2 3">
    <name type="scientific">Alternaria panax</name>
    <dbReference type="NCBI Taxonomy" id="48097"/>
    <lineage>
        <taxon>Eukaryota</taxon>
        <taxon>Fungi</taxon>
        <taxon>Dikarya</taxon>
        <taxon>Ascomycota</taxon>
        <taxon>Pezizomycotina</taxon>
        <taxon>Dothideomycetes</taxon>
        <taxon>Pleosporomycetidae</taxon>
        <taxon>Pleosporales</taxon>
        <taxon>Pleosporineae</taxon>
        <taxon>Pleosporaceae</taxon>
        <taxon>Alternaria</taxon>
        <taxon>Alternaria sect. Panax</taxon>
    </lineage>
</organism>
<dbReference type="InterPro" id="IPR038322">
    <property type="entry name" value="Pex19_C_sf"/>
</dbReference>
<dbReference type="GO" id="GO:0005778">
    <property type="term" value="C:peroxisomal membrane"/>
    <property type="evidence" value="ECO:0007669"/>
    <property type="project" value="TreeGrafter"/>
</dbReference>
<feature type="region of interest" description="Disordered" evidence="1">
    <location>
        <begin position="1"/>
        <end position="96"/>
    </location>
</feature>
<dbReference type="EMBL" id="JAANER010000004">
    <property type="protein sequence ID" value="KAG9190520.1"/>
    <property type="molecule type" value="Genomic_DNA"/>
</dbReference>
<sequence>MADTAVKKEEQEPAKPTTTTTAPPPEVASDPEEDDLSDLDDVLDEFANTKLDAKAPTPSSIEAAYPKTSNAPSSSGPGRPPSDISPAELMMEDPDAFQEQLKKEMEQLLGQGDFQKQFEDIMKEMSEEMGGANPLQDPDHIHSHAHAHTDEGASETKEKAAPSQSEKETAAKAEKSFQETIKKTMERMQSSSDTATSAAASSSQDDILAQMLASMESGGFGAGGEGGDEDFSKVLMGMMEQLTNKDILYEPMKELDDKFPAWMEKNKEKTEKDDLKRYEEQQTLVREIVGRFERKGYSDDNAQDREYIVERMQKMQAAGSPPPDLVGDMNAAQEALQDMDQGCPTQ</sequence>
<dbReference type="AlphaFoldDB" id="A0AAD4FJH5"/>
<dbReference type="Gene3D" id="1.20.120.900">
    <property type="entry name" value="Pex19, mPTS binding domain"/>
    <property type="match status" value="1"/>
</dbReference>